<evidence type="ECO:0000256" key="2">
    <source>
        <dbReference type="SAM" id="MobiDB-lite"/>
    </source>
</evidence>
<dbReference type="EMBL" id="KF901090">
    <property type="protein sequence ID" value="AIF17729.1"/>
    <property type="molecule type" value="Genomic_DNA"/>
</dbReference>
<dbReference type="AlphaFoldDB" id="A0A075HPE1"/>
<evidence type="ECO:0000256" key="1">
    <source>
        <dbReference type="SAM" id="Coils"/>
    </source>
</evidence>
<feature type="coiled-coil region" evidence="1">
    <location>
        <begin position="216"/>
        <end position="248"/>
    </location>
</feature>
<name>A0A075HPE1_9EURY</name>
<reference evidence="4" key="1">
    <citation type="journal article" date="2014" name="Genome Biol. Evol.">
        <title>Pangenome evidence for extensive interdomain horizontal transfer affecting lineage core and shell genes in uncultured planktonic thaumarchaeota and euryarchaeota.</title>
        <authorList>
            <person name="Deschamps P."/>
            <person name="Zivanovic Y."/>
            <person name="Moreira D."/>
            <person name="Rodriguez-Valera F."/>
            <person name="Lopez-Garcia P."/>
        </authorList>
    </citation>
    <scope>NUCLEOTIDE SEQUENCE</scope>
</reference>
<keyword evidence="3" id="KW-1133">Transmembrane helix</keyword>
<accession>A0A075HPE1</accession>
<evidence type="ECO:0000313" key="4">
    <source>
        <dbReference type="EMBL" id="AIF17729.1"/>
    </source>
</evidence>
<organism evidence="4">
    <name type="scientific">uncultured marine group II/III euryarchaeote KM3_79_A05</name>
    <dbReference type="NCBI Taxonomy" id="1456513"/>
    <lineage>
        <taxon>Archaea</taxon>
        <taxon>Methanobacteriati</taxon>
        <taxon>Methanobacteriota</taxon>
        <taxon>environmental samples</taxon>
    </lineage>
</organism>
<feature type="transmembrane region" description="Helical" evidence="3">
    <location>
        <begin position="49"/>
        <end position="70"/>
    </location>
</feature>
<keyword evidence="3" id="KW-0472">Membrane</keyword>
<proteinExistence type="predicted"/>
<evidence type="ECO:0000256" key="3">
    <source>
        <dbReference type="SAM" id="Phobius"/>
    </source>
</evidence>
<keyword evidence="1" id="KW-0175">Coiled coil</keyword>
<keyword evidence="3" id="KW-0812">Transmembrane</keyword>
<feature type="region of interest" description="Disordered" evidence="2">
    <location>
        <begin position="250"/>
        <end position="271"/>
    </location>
</feature>
<protein>
    <submittedName>
        <fullName evidence="4">Uncharacterized protein</fullName>
    </submittedName>
</protein>
<sequence length="302" mass="32549">MIQTMDSGAPSMTERSPLIGVALLLAPTLCVGALRYGLPNIETLLKEDLIAQAIIHGLAILLGIVMFLRYRVVEDHEYHRSSAIKNLSSMYRLEDKGLWNRGDDALDRLETQAHNQPKGRAGLRFQQRMTGKVSDLNKEQSELNLDRDDSRMEVDVQVEGMVPVVDSEVIDETDPGKLSGTLGASAEASAQRRLNKEIARREKDAIRSERQSAKLAAKEVKAAAKAEKAAAKAEAKEAARAAKAAKKSGGRAAAEATWDAPPDDQWSTPVPSSLAKSVISCQECGAVNSSGTAYCSSCGAFL</sequence>